<feature type="chain" id="PRO_5010713462" evidence="2">
    <location>
        <begin position="21"/>
        <end position="175"/>
    </location>
</feature>
<feature type="region of interest" description="Disordered" evidence="1">
    <location>
        <begin position="147"/>
        <end position="175"/>
    </location>
</feature>
<protein>
    <submittedName>
        <fullName evidence="3">Uncharacterized protein</fullName>
    </submittedName>
</protein>
<feature type="signal peptide" evidence="2">
    <location>
        <begin position="1"/>
        <end position="20"/>
    </location>
</feature>
<organism evidence="3">
    <name type="scientific">Rosellinia necatrix</name>
    <name type="common">White root-rot fungus</name>
    <dbReference type="NCBI Taxonomy" id="77044"/>
    <lineage>
        <taxon>Eukaryota</taxon>
        <taxon>Fungi</taxon>
        <taxon>Dikarya</taxon>
        <taxon>Ascomycota</taxon>
        <taxon>Pezizomycotina</taxon>
        <taxon>Sordariomycetes</taxon>
        <taxon>Xylariomycetidae</taxon>
        <taxon>Xylariales</taxon>
        <taxon>Xylariaceae</taxon>
        <taxon>Rosellinia</taxon>
    </lineage>
</organism>
<keyword evidence="2" id="KW-0732">Signal</keyword>
<dbReference type="AlphaFoldDB" id="A0A1W2TAS9"/>
<gene>
    <name evidence="3" type="ORF">SAMD00023353_0800350</name>
</gene>
<reference evidence="3" key="1">
    <citation type="submission" date="2016-03" db="EMBL/GenBank/DDBJ databases">
        <title>Draft genome sequence of Rosellinia necatrix.</title>
        <authorList>
            <person name="Kanematsu S."/>
        </authorList>
    </citation>
    <scope>NUCLEOTIDE SEQUENCE [LARGE SCALE GENOMIC DNA]</scope>
    <source>
        <strain evidence="3">W97</strain>
    </source>
</reference>
<keyword evidence="4" id="KW-1185">Reference proteome</keyword>
<evidence type="ECO:0000256" key="1">
    <source>
        <dbReference type="SAM" id="MobiDB-lite"/>
    </source>
</evidence>
<dbReference type="EMBL" id="DF977453">
    <property type="protein sequence ID" value="GAP84732.1"/>
    <property type="molecule type" value="Genomic_DNA"/>
</dbReference>
<name>A0A1W2TAS9_ROSNE</name>
<dbReference type="Proteomes" id="UP000054516">
    <property type="component" value="Unassembled WGS sequence"/>
</dbReference>
<evidence type="ECO:0000313" key="3">
    <source>
        <dbReference type="EMBL" id="GAP84732.1"/>
    </source>
</evidence>
<proteinExistence type="predicted"/>
<sequence length="175" mass="18497">MHYNTRILLSIAALAGTSLAQKSDSEFCSAFFTSFLSVILEEAPPTPAAIVSFLATASPTTTPPAALTTLDFASHAQELCEVATVLPSSLLPAFQTYAAELLDFGRSHSDEHIDYVTDCSPESEAASRASYLSYIFTATGNFCDQTPAPGSTSDGSYPAITPTPTPTTTKSPCRR</sequence>
<dbReference type="OrthoDB" id="4758558at2759"/>
<evidence type="ECO:0000313" key="4">
    <source>
        <dbReference type="Proteomes" id="UP000054516"/>
    </source>
</evidence>
<accession>A0A1W2TAS9</accession>
<evidence type="ECO:0000256" key="2">
    <source>
        <dbReference type="SAM" id="SignalP"/>
    </source>
</evidence>